<proteinExistence type="predicted"/>
<dbReference type="GO" id="GO:0005829">
    <property type="term" value="C:cytosol"/>
    <property type="evidence" value="ECO:0007669"/>
    <property type="project" value="TreeGrafter"/>
</dbReference>
<evidence type="ECO:0000256" key="4">
    <source>
        <dbReference type="ARBA" id="ARBA00022840"/>
    </source>
</evidence>
<dbReference type="Proteomes" id="UP000217889">
    <property type="component" value="Chromosome"/>
</dbReference>
<evidence type="ECO:0000256" key="1">
    <source>
        <dbReference type="ARBA" id="ARBA00022741"/>
    </source>
</evidence>
<organism evidence="7 8">
    <name type="scientific">Brachybacterium ginsengisoli</name>
    <dbReference type="NCBI Taxonomy" id="1331682"/>
    <lineage>
        <taxon>Bacteria</taxon>
        <taxon>Bacillati</taxon>
        <taxon>Actinomycetota</taxon>
        <taxon>Actinomycetes</taxon>
        <taxon>Micrococcales</taxon>
        <taxon>Dermabacteraceae</taxon>
        <taxon>Brachybacterium</taxon>
    </lineage>
</organism>
<gene>
    <name evidence="7" type="ORF">CFK41_14415</name>
</gene>
<evidence type="ECO:0000256" key="2">
    <source>
        <dbReference type="ARBA" id="ARBA00022801"/>
    </source>
</evidence>
<dbReference type="AlphaFoldDB" id="A0A291H2G3"/>
<dbReference type="GO" id="GO:0016787">
    <property type="term" value="F:hydrolase activity"/>
    <property type="evidence" value="ECO:0007669"/>
    <property type="project" value="UniProtKB-UniRule"/>
</dbReference>
<reference evidence="7 8" key="1">
    <citation type="journal article" date="2014" name="Int. J. Syst. Evol. Microbiol.">
        <title>Brachybacterium ginsengisoli sp. nov., isolated from soil of a ginseng field.</title>
        <authorList>
            <person name="Hoang V.A."/>
            <person name="Kim Y.J."/>
            <person name="Nguyen N.L."/>
            <person name="Yang D.C."/>
        </authorList>
    </citation>
    <scope>NUCLEOTIDE SEQUENCE [LARGE SCALE GENOMIC DNA]</scope>
    <source>
        <strain evidence="7 8">DCY80</strain>
    </source>
</reference>
<accession>A0A291H2G3</accession>
<keyword evidence="2 5" id="KW-0378">Hydrolase</keyword>
<dbReference type="EMBL" id="CP023564">
    <property type="protein sequence ID" value="ATG56651.1"/>
    <property type="molecule type" value="Genomic_DNA"/>
</dbReference>
<evidence type="ECO:0000313" key="8">
    <source>
        <dbReference type="Proteomes" id="UP000217889"/>
    </source>
</evidence>
<dbReference type="GO" id="GO:0000725">
    <property type="term" value="P:recombinational repair"/>
    <property type="evidence" value="ECO:0007669"/>
    <property type="project" value="TreeGrafter"/>
</dbReference>
<dbReference type="PROSITE" id="PS51198">
    <property type="entry name" value="UVRD_HELICASE_ATP_BIND"/>
    <property type="match status" value="1"/>
</dbReference>
<sequence length="674" mass="72981">MYAHLDGEQDRIAAAREAERASHVESIEAREAREATVARLGGALERLRSAERSLCFGRVDGTDGQSHRIGRIGLRSESGEILLVDWRAEAARPFYAATMATPMDLCRRRHLRIEDRQIVELSDEVLSGEALPARDVVGDDPLVSAVSGARTGRMREAAATLQHEQDEIVRSEHRGTMVVDGGPGTGKTIVALHRAAYVLYAFPTVAARGMLVVGPNRRFLDYISHVLPSLGENDVELSTTTALTGDAVTVADSEEMARWKGRRVFADLLAQRVDAHRPHGVPLRLTTAHGTTVLDPARVDAARRSALQGGAGHHRARALFLEHVVDDLVSELERQTSQEITDYEEELKGIGIDLDRMFAGGSASAGAEASADELDIDWELLREELLEDPGVERAVEKVWPVLRAEGLLRGLLGDPDALAGAGLPAEVIASFGSRAGERWSSADLPLLDEARALVDGLPEKVYGHVVVDEAQQLTEMEWRMLMRRCPSRSMTIVGDLAQAGPTTTLTTWDEALEPFVGARFEHHTLTINYRTTAEILEASGSVLAQIAPTQRLSRSIRHGDAPTALDVADADLESALVDLVARLTGDHPDEMIGVVVTPERAQQIALGMASEKVTVVPAPEARGLEFDTVILVDPDGIRDESSAGLRDLYVAQTRATKRLVTLTTAPVAVSSGRA</sequence>
<dbReference type="GO" id="GO:0043138">
    <property type="term" value="F:3'-5' DNA helicase activity"/>
    <property type="evidence" value="ECO:0007669"/>
    <property type="project" value="TreeGrafter"/>
</dbReference>
<dbReference type="Pfam" id="PF13245">
    <property type="entry name" value="AAA_19"/>
    <property type="match status" value="1"/>
</dbReference>
<protein>
    <submittedName>
        <fullName evidence="7">DNA helicase</fullName>
    </submittedName>
</protein>
<evidence type="ECO:0000313" key="7">
    <source>
        <dbReference type="EMBL" id="ATG56651.1"/>
    </source>
</evidence>
<dbReference type="KEGG" id="bgg:CFK41_14415"/>
<evidence type="ECO:0000256" key="5">
    <source>
        <dbReference type="PROSITE-ProRule" id="PRU00560"/>
    </source>
</evidence>
<dbReference type="PANTHER" id="PTHR11070">
    <property type="entry name" value="UVRD / RECB / PCRA DNA HELICASE FAMILY MEMBER"/>
    <property type="match status" value="1"/>
</dbReference>
<dbReference type="OrthoDB" id="9787585at2"/>
<dbReference type="Gene3D" id="3.40.50.300">
    <property type="entry name" value="P-loop containing nucleotide triphosphate hydrolases"/>
    <property type="match status" value="3"/>
</dbReference>
<dbReference type="SUPFAM" id="SSF52540">
    <property type="entry name" value="P-loop containing nucleoside triphosphate hydrolases"/>
    <property type="match status" value="1"/>
</dbReference>
<dbReference type="InterPro" id="IPR014016">
    <property type="entry name" value="UvrD-like_ATP-bd"/>
</dbReference>
<keyword evidence="8" id="KW-1185">Reference proteome</keyword>
<dbReference type="InterPro" id="IPR027417">
    <property type="entry name" value="P-loop_NTPase"/>
</dbReference>
<evidence type="ECO:0000259" key="6">
    <source>
        <dbReference type="PROSITE" id="PS51198"/>
    </source>
</evidence>
<keyword evidence="4 5" id="KW-0067">ATP-binding</keyword>
<keyword evidence="1 5" id="KW-0547">Nucleotide-binding</keyword>
<feature type="binding site" evidence="5">
    <location>
        <begin position="181"/>
        <end position="188"/>
    </location>
    <ligand>
        <name>ATP</name>
        <dbReference type="ChEBI" id="CHEBI:30616"/>
    </ligand>
</feature>
<name>A0A291H2G3_9MICO</name>
<dbReference type="GO" id="GO:0005524">
    <property type="term" value="F:ATP binding"/>
    <property type="evidence" value="ECO:0007669"/>
    <property type="project" value="UniProtKB-UniRule"/>
</dbReference>
<evidence type="ECO:0000256" key="3">
    <source>
        <dbReference type="ARBA" id="ARBA00022806"/>
    </source>
</evidence>
<dbReference type="InterPro" id="IPR000212">
    <property type="entry name" value="DNA_helicase_UvrD/REP"/>
</dbReference>
<dbReference type="PANTHER" id="PTHR11070:SF45">
    <property type="entry name" value="DNA 3'-5' HELICASE"/>
    <property type="match status" value="1"/>
</dbReference>
<dbReference type="GO" id="GO:0003677">
    <property type="term" value="F:DNA binding"/>
    <property type="evidence" value="ECO:0007669"/>
    <property type="project" value="InterPro"/>
</dbReference>
<keyword evidence="3 5" id="KW-0347">Helicase</keyword>
<feature type="domain" description="UvrD-like helicase ATP-binding" evidence="6">
    <location>
        <begin position="160"/>
        <end position="532"/>
    </location>
</feature>